<dbReference type="Gene3D" id="2.40.128.20">
    <property type="match status" value="1"/>
</dbReference>
<dbReference type="GeneTree" id="ENSGT00990000205248"/>
<dbReference type="GO" id="GO:0034364">
    <property type="term" value="C:high-density lipoprotein particle"/>
    <property type="evidence" value="ECO:0007669"/>
    <property type="project" value="UniProtKB-KW"/>
</dbReference>
<protein>
    <recommendedName>
        <fullName evidence="4">Apolipoprotein M</fullName>
    </recommendedName>
</protein>
<evidence type="ECO:0000313" key="13">
    <source>
        <dbReference type="Ensembl" id="ENSEEEP00000041505.1"/>
    </source>
</evidence>
<sequence>MNLQDDLKWTWPVRLSVSTRSSVLISFLVWLHTGLLWAADMFSSVLALIYAVAQVLMPCLPPVPLSRDVLATDQYLGKWYYVGVASWKEEDIEAFQAVDSSVVELKSVNGTLIMTGAMREGDDCITRDWTYRPEPEIDYVMDENVWDGKWIKCPSCLVFGKLHTDNDYIRFMLFARNEKSTELVERFKEKMGCFQIDKFIIAPQTKGMTKVP</sequence>
<evidence type="ECO:0000256" key="2">
    <source>
        <dbReference type="ARBA" id="ARBA00007071"/>
    </source>
</evidence>
<dbReference type="Proteomes" id="UP000314983">
    <property type="component" value="Chromosome 15"/>
</dbReference>
<comment type="subunit">
    <text evidence="3">Interacts with LRP2; LRP2 mediates APOM renal uptake and subsequent lysosomal degradation.</text>
</comment>
<keyword evidence="12" id="KW-0812">Transmembrane</keyword>
<reference evidence="13" key="5">
    <citation type="submission" date="2025-09" db="UniProtKB">
        <authorList>
            <consortium name="Ensembl"/>
        </authorList>
    </citation>
    <scope>IDENTIFICATION</scope>
</reference>
<dbReference type="GO" id="GO:0033344">
    <property type="term" value="P:cholesterol efflux"/>
    <property type="evidence" value="ECO:0007669"/>
    <property type="project" value="TreeGrafter"/>
</dbReference>
<evidence type="ECO:0000256" key="10">
    <source>
        <dbReference type="ARBA" id="ARBA00023157"/>
    </source>
</evidence>
<comment type="subcellular location">
    <subcellularLocation>
        <location evidence="1">Secreted</location>
    </subcellularLocation>
</comment>
<dbReference type="GO" id="GO:0034384">
    <property type="term" value="P:high-density lipoprotein particle clearance"/>
    <property type="evidence" value="ECO:0007669"/>
    <property type="project" value="TreeGrafter"/>
</dbReference>
<organism evidence="13 14">
    <name type="scientific">Electrophorus electricus</name>
    <name type="common">Electric eel</name>
    <name type="synonym">Gymnotus electricus</name>
    <dbReference type="NCBI Taxonomy" id="8005"/>
    <lineage>
        <taxon>Eukaryota</taxon>
        <taxon>Metazoa</taxon>
        <taxon>Chordata</taxon>
        <taxon>Craniata</taxon>
        <taxon>Vertebrata</taxon>
        <taxon>Euteleostomi</taxon>
        <taxon>Actinopterygii</taxon>
        <taxon>Neopterygii</taxon>
        <taxon>Teleostei</taxon>
        <taxon>Ostariophysi</taxon>
        <taxon>Gymnotiformes</taxon>
        <taxon>Gymnotoidei</taxon>
        <taxon>Gymnotidae</taxon>
        <taxon>Electrophorus</taxon>
    </lineage>
</organism>
<keyword evidence="12" id="KW-0472">Membrane</keyword>
<dbReference type="GO" id="GO:0005319">
    <property type="term" value="F:lipid transporter activity"/>
    <property type="evidence" value="ECO:0007669"/>
    <property type="project" value="TreeGrafter"/>
</dbReference>
<dbReference type="AlphaFoldDB" id="A0A4W4GSG9"/>
<dbReference type="Ensembl" id="ENSEEET00000041984.2">
    <property type="protein sequence ID" value="ENSEEEP00000041505.1"/>
    <property type="gene ID" value="ENSEEEG00000019631.2"/>
</dbReference>
<reference evidence="14" key="1">
    <citation type="journal article" date="2014" name="Science">
        <title>Nonhuman genetics. Genomic basis for the convergent evolution of electric organs.</title>
        <authorList>
            <person name="Gallant J.R."/>
            <person name="Traeger L.L."/>
            <person name="Volkening J.D."/>
            <person name="Moffett H."/>
            <person name="Chen P.H."/>
            <person name="Novina C.D."/>
            <person name="Phillips G.N.Jr."/>
            <person name="Anand R."/>
            <person name="Wells G.B."/>
            <person name="Pinch M."/>
            <person name="Guth R."/>
            <person name="Unguez G.A."/>
            <person name="Albert J.S."/>
            <person name="Zakon H.H."/>
            <person name="Samanta M.P."/>
            <person name="Sussman M.R."/>
        </authorList>
    </citation>
    <scope>NUCLEOTIDE SEQUENCE [LARGE SCALE GENOMIC DNA]</scope>
</reference>
<evidence type="ECO:0000256" key="1">
    <source>
        <dbReference type="ARBA" id="ARBA00004613"/>
    </source>
</evidence>
<evidence type="ECO:0000256" key="11">
    <source>
        <dbReference type="ARBA" id="ARBA00025553"/>
    </source>
</evidence>
<evidence type="ECO:0000256" key="6">
    <source>
        <dbReference type="ARBA" id="ARBA00022525"/>
    </source>
</evidence>
<keyword evidence="12" id="KW-1133">Transmembrane helix</keyword>
<reference evidence="14" key="2">
    <citation type="journal article" date="2017" name="Sci. Adv.">
        <title>A tail of two voltages: Proteomic comparison of the three electric organs of the electric eel.</title>
        <authorList>
            <person name="Traeger L.L."/>
            <person name="Sabat G."/>
            <person name="Barrett-Wilt G.A."/>
            <person name="Wells G.B."/>
            <person name="Sussman M.R."/>
        </authorList>
    </citation>
    <scope>NUCLEOTIDE SEQUENCE [LARGE SCALE GENOMIC DNA]</scope>
</reference>
<proteinExistence type="inferred from homology"/>
<evidence type="ECO:0000313" key="14">
    <source>
        <dbReference type="Proteomes" id="UP000314983"/>
    </source>
</evidence>
<dbReference type="GO" id="GO:0005543">
    <property type="term" value="F:phospholipid binding"/>
    <property type="evidence" value="ECO:0007669"/>
    <property type="project" value="TreeGrafter"/>
</dbReference>
<name>A0A4W4GSG9_ELEEL</name>
<evidence type="ECO:0000256" key="3">
    <source>
        <dbReference type="ARBA" id="ARBA00011559"/>
    </source>
</evidence>
<evidence type="ECO:0000256" key="4">
    <source>
        <dbReference type="ARBA" id="ARBA00019937"/>
    </source>
</evidence>
<comment type="similarity">
    <text evidence="2">Belongs to the calycin superfamily. Lipocalin family. Highly divergent.</text>
</comment>
<evidence type="ECO:0000256" key="9">
    <source>
        <dbReference type="ARBA" id="ARBA00023055"/>
    </source>
</evidence>
<keyword evidence="10" id="KW-1015">Disulfide bond</keyword>
<reference evidence="13" key="3">
    <citation type="submission" date="2020-05" db="EMBL/GenBank/DDBJ databases">
        <title>Electrophorus electricus (electric eel) genome, fEleEle1, primary haplotype.</title>
        <authorList>
            <person name="Myers G."/>
            <person name="Meyer A."/>
            <person name="Fedrigo O."/>
            <person name="Formenti G."/>
            <person name="Rhie A."/>
            <person name="Tracey A."/>
            <person name="Sims Y."/>
            <person name="Jarvis E.D."/>
        </authorList>
    </citation>
    <scope>NUCLEOTIDE SEQUENCE [LARGE SCALE GENOMIC DNA]</scope>
</reference>
<keyword evidence="7" id="KW-0732">Signal</keyword>
<feature type="transmembrane region" description="Helical" evidence="12">
    <location>
        <begin position="21"/>
        <end position="39"/>
    </location>
</feature>
<comment type="function">
    <text evidence="11">Probably involved in lipid transport. Can bind sphingosine-1-phosphate, myristic acid, palmitic acid and stearic acid, retinol, all-trans-retinoic acid and 9-cis-retinoic acid.</text>
</comment>
<keyword evidence="9" id="KW-0445">Lipid transport</keyword>
<dbReference type="Pfam" id="PF11032">
    <property type="entry name" value="ApoM"/>
    <property type="match status" value="1"/>
</dbReference>
<keyword evidence="8" id="KW-0345">HDL</keyword>
<keyword evidence="5" id="KW-0813">Transport</keyword>
<dbReference type="SUPFAM" id="SSF50814">
    <property type="entry name" value="Lipocalins"/>
    <property type="match status" value="1"/>
</dbReference>
<reference evidence="13" key="4">
    <citation type="submission" date="2025-08" db="UniProtKB">
        <authorList>
            <consortium name="Ensembl"/>
        </authorList>
    </citation>
    <scope>IDENTIFICATION</scope>
</reference>
<evidence type="ECO:0000256" key="5">
    <source>
        <dbReference type="ARBA" id="ARBA00022448"/>
    </source>
</evidence>
<evidence type="ECO:0000256" key="12">
    <source>
        <dbReference type="SAM" id="Phobius"/>
    </source>
</evidence>
<accession>A0A4W4GSG9</accession>
<dbReference type="GO" id="GO:0034361">
    <property type="term" value="C:very-low-density lipoprotein particle"/>
    <property type="evidence" value="ECO:0007669"/>
    <property type="project" value="TreeGrafter"/>
</dbReference>
<dbReference type="GO" id="GO:0034380">
    <property type="term" value="P:high-density lipoprotein particle assembly"/>
    <property type="evidence" value="ECO:0007669"/>
    <property type="project" value="TreeGrafter"/>
</dbReference>
<keyword evidence="14" id="KW-1185">Reference proteome</keyword>
<dbReference type="PANTHER" id="PTHR32028:SF1">
    <property type="entry name" value="APOLIPOPROTEIN M"/>
    <property type="match status" value="1"/>
</dbReference>
<dbReference type="PANTHER" id="PTHR32028">
    <property type="entry name" value="APOLIPOPROTEIN M"/>
    <property type="match status" value="1"/>
</dbReference>
<dbReference type="GO" id="GO:0034375">
    <property type="term" value="P:high-density lipoprotein particle remodeling"/>
    <property type="evidence" value="ECO:0007669"/>
    <property type="project" value="TreeGrafter"/>
</dbReference>
<dbReference type="STRING" id="8005.ENSEEEP00000041505"/>
<dbReference type="GO" id="GO:0034362">
    <property type="term" value="C:low-density lipoprotein particle"/>
    <property type="evidence" value="ECO:0007669"/>
    <property type="project" value="TreeGrafter"/>
</dbReference>
<dbReference type="InterPro" id="IPR012674">
    <property type="entry name" value="Calycin"/>
</dbReference>
<evidence type="ECO:0000256" key="8">
    <source>
        <dbReference type="ARBA" id="ARBA00022850"/>
    </source>
</evidence>
<evidence type="ECO:0000256" key="7">
    <source>
        <dbReference type="ARBA" id="ARBA00022729"/>
    </source>
</evidence>
<dbReference type="InterPro" id="IPR022734">
    <property type="entry name" value="ApoM"/>
</dbReference>
<keyword evidence="6" id="KW-0964">Secreted</keyword>